<feature type="binding site" evidence="8">
    <location>
        <begin position="133"/>
        <end position="137"/>
    </location>
    <ligand>
        <name>NADP(+)</name>
        <dbReference type="ChEBI" id="CHEBI:58349"/>
    </ligand>
</feature>
<dbReference type="FunFam" id="3.40.50.10860:FF:000006">
    <property type="entry name" value="Shikimate dehydrogenase (NADP(+))"/>
    <property type="match status" value="1"/>
</dbReference>
<evidence type="ECO:0000256" key="8">
    <source>
        <dbReference type="HAMAP-Rule" id="MF_00222"/>
    </source>
</evidence>
<evidence type="ECO:0000256" key="3">
    <source>
        <dbReference type="ARBA" id="ARBA00022605"/>
    </source>
</evidence>
<dbReference type="GO" id="GO:0008652">
    <property type="term" value="P:amino acid biosynthetic process"/>
    <property type="evidence" value="ECO:0007669"/>
    <property type="project" value="UniProtKB-KW"/>
</dbReference>
<dbReference type="InterPro" id="IPR022893">
    <property type="entry name" value="Shikimate_DH_fam"/>
</dbReference>
<dbReference type="Proteomes" id="UP001139308">
    <property type="component" value="Unassembled WGS sequence"/>
</dbReference>
<keyword evidence="6 8" id="KW-0057">Aromatic amino acid biosynthesis</keyword>
<comment type="function">
    <text evidence="8">Involved in the biosynthesis of the chorismate, which leads to the biosynthesis of aromatic amino acids. Catalyzes the reversible NADPH linked reduction of 3-dehydroshikimate (DHSA) to yield shikimate (SA).</text>
</comment>
<feature type="active site" description="Proton acceptor" evidence="8">
    <location>
        <position position="72"/>
    </location>
</feature>
<feature type="binding site" evidence="8">
    <location>
        <begin position="21"/>
        <end position="23"/>
    </location>
    <ligand>
        <name>shikimate</name>
        <dbReference type="ChEBI" id="CHEBI:36208"/>
    </ligand>
</feature>
<dbReference type="InterPro" id="IPR036291">
    <property type="entry name" value="NAD(P)-bd_dom_sf"/>
</dbReference>
<name>A0A9X1UDM5_9BURK</name>
<feature type="binding site" evidence="8">
    <location>
        <position position="108"/>
    </location>
    <ligand>
        <name>shikimate</name>
        <dbReference type="ChEBI" id="CHEBI:36208"/>
    </ligand>
</feature>
<reference evidence="12" key="1">
    <citation type="submission" date="2022-01" db="EMBL/GenBank/DDBJ databases">
        <title>Genome sequence and assembly of Parabukholderia sp. RG36.</title>
        <authorList>
            <person name="Chhetri G."/>
        </authorList>
    </citation>
    <scope>NUCLEOTIDE SEQUENCE</scope>
    <source>
        <strain evidence="12">RG36</strain>
    </source>
</reference>
<dbReference type="PANTHER" id="PTHR21089:SF1">
    <property type="entry name" value="BIFUNCTIONAL 3-DEHYDROQUINATE DEHYDRATASE_SHIKIMATE DEHYDROGENASE, CHLOROPLASTIC"/>
    <property type="match status" value="1"/>
</dbReference>
<protein>
    <recommendedName>
        <fullName evidence="2 8">Shikimate dehydrogenase (NADP(+))</fullName>
        <shortName evidence="8">SDH</shortName>
        <ecNumber evidence="2 8">1.1.1.25</ecNumber>
    </recommendedName>
</protein>
<dbReference type="EMBL" id="JAKLJA010000003">
    <property type="protein sequence ID" value="MCG5072789.1"/>
    <property type="molecule type" value="Genomic_DNA"/>
</dbReference>
<feature type="binding site" evidence="8">
    <location>
        <position position="269"/>
    </location>
    <ligand>
        <name>NADP(+)</name>
        <dbReference type="ChEBI" id="CHEBI:58349"/>
    </ligand>
</feature>
<feature type="binding site" evidence="8">
    <location>
        <position position="246"/>
    </location>
    <ligand>
        <name>NADP(+)</name>
        <dbReference type="ChEBI" id="CHEBI:58349"/>
    </ligand>
</feature>
<dbReference type="NCBIfam" id="NF001310">
    <property type="entry name" value="PRK00258.1-2"/>
    <property type="match status" value="1"/>
</dbReference>
<dbReference type="Gene3D" id="3.40.50.10860">
    <property type="entry name" value="Leucine Dehydrogenase, chain A, domain 1"/>
    <property type="match status" value="1"/>
</dbReference>
<keyword evidence="4 8" id="KW-0521">NADP</keyword>
<feature type="domain" description="SDH C-terminal" evidence="11">
    <location>
        <begin position="269"/>
        <end position="299"/>
    </location>
</feature>
<comment type="caution">
    <text evidence="12">The sequence shown here is derived from an EMBL/GenBank/DDBJ whole genome shotgun (WGS) entry which is preliminary data.</text>
</comment>
<dbReference type="InterPro" id="IPR041121">
    <property type="entry name" value="SDH_C"/>
</dbReference>
<feature type="binding site" evidence="8">
    <location>
        <position position="68"/>
    </location>
    <ligand>
        <name>shikimate</name>
        <dbReference type="ChEBI" id="CHEBI:36208"/>
    </ligand>
</feature>
<feature type="domain" description="Shikimate dehydrogenase substrate binding N-terminal" evidence="10">
    <location>
        <begin position="13"/>
        <end position="95"/>
    </location>
</feature>
<evidence type="ECO:0000259" key="9">
    <source>
        <dbReference type="Pfam" id="PF01488"/>
    </source>
</evidence>
<feature type="binding site" evidence="8">
    <location>
        <position position="276"/>
    </location>
    <ligand>
        <name>shikimate</name>
        <dbReference type="ChEBI" id="CHEBI:36208"/>
    </ligand>
</feature>
<feature type="binding site" evidence="8">
    <location>
        <position position="93"/>
    </location>
    <ligand>
        <name>shikimate</name>
        <dbReference type="ChEBI" id="CHEBI:36208"/>
    </ligand>
</feature>
<feature type="domain" description="Quinate/shikimate 5-dehydrogenase/glutamyl-tRNA reductase" evidence="9">
    <location>
        <begin position="123"/>
        <end position="174"/>
    </location>
</feature>
<evidence type="ECO:0000256" key="2">
    <source>
        <dbReference type="ARBA" id="ARBA00012962"/>
    </source>
</evidence>
<gene>
    <name evidence="8 12" type="primary">aroE</name>
    <name evidence="12" type="ORF">L5014_05325</name>
</gene>
<dbReference type="Pfam" id="PF18317">
    <property type="entry name" value="SDH_C"/>
    <property type="match status" value="1"/>
</dbReference>
<comment type="similarity">
    <text evidence="8">Belongs to the shikimate dehydrogenase family.</text>
</comment>
<dbReference type="GO" id="GO:0009423">
    <property type="term" value="P:chorismate biosynthetic process"/>
    <property type="evidence" value="ECO:0007669"/>
    <property type="project" value="UniProtKB-UniRule"/>
</dbReference>
<sequence length="306" mass="32548">MSADPIQRDRYAVVGNPVAHSKSPYIHAQFAAATGEPVEYDRLLAPLDGFVEHVQAFRAAGGRGLNVTVPFKLEAHALASRLSPRAAAAGAVNTLRFDEDGIFGDNTDGFGLVRDIEVNLGVSLKGARVLLLGAGGAARGVVLPMLERQPREITIVNRTAQKAHALVEQFEAAAREAACLINGGGPDAVFRDPVYRDPVYRDPVYRDPIDPKPYDVIVNATAGSLDAALPECDARAFGAGTLAYDMMYGAEPTVFMRHAESLGARASDGLGMLVEQAAESFFVWRGVRPDGAPVLAALRKQLAAQA</sequence>
<dbReference type="Gene3D" id="3.40.50.720">
    <property type="entry name" value="NAD(P)-binding Rossmann-like Domain"/>
    <property type="match status" value="1"/>
</dbReference>
<organism evidence="12 13">
    <name type="scientific">Paraburkholderia tagetis</name>
    <dbReference type="NCBI Taxonomy" id="2913261"/>
    <lineage>
        <taxon>Bacteria</taxon>
        <taxon>Pseudomonadati</taxon>
        <taxon>Pseudomonadota</taxon>
        <taxon>Betaproteobacteria</taxon>
        <taxon>Burkholderiales</taxon>
        <taxon>Burkholderiaceae</taxon>
        <taxon>Paraburkholderia</taxon>
    </lineage>
</organism>
<dbReference type="SUPFAM" id="SSF51735">
    <property type="entry name" value="NAD(P)-binding Rossmann-fold domains"/>
    <property type="match status" value="1"/>
</dbReference>
<feature type="binding site" evidence="8">
    <location>
        <position position="248"/>
    </location>
    <ligand>
        <name>shikimate</name>
        <dbReference type="ChEBI" id="CHEBI:36208"/>
    </ligand>
</feature>
<dbReference type="GO" id="GO:0050661">
    <property type="term" value="F:NADP binding"/>
    <property type="evidence" value="ECO:0007669"/>
    <property type="project" value="TreeGrafter"/>
</dbReference>
<evidence type="ECO:0000256" key="7">
    <source>
        <dbReference type="ARBA" id="ARBA00049442"/>
    </source>
</evidence>
<dbReference type="InterPro" id="IPR006151">
    <property type="entry name" value="Shikm_DH/Glu-tRNA_Rdtase"/>
</dbReference>
<dbReference type="InterPro" id="IPR046346">
    <property type="entry name" value="Aminoacid_DH-like_N_sf"/>
</dbReference>
<comment type="subunit">
    <text evidence="8">Homodimer.</text>
</comment>
<keyword evidence="3 8" id="KW-0028">Amino-acid biosynthesis</keyword>
<dbReference type="CDD" id="cd01065">
    <property type="entry name" value="NAD_bind_Shikimate_DH"/>
    <property type="match status" value="1"/>
</dbReference>
<evidence type="ECO:0000256" key="5">
    <source>
        <dbReference type="ARBA" id="ARBA00023002"/>
    </source>
</evidence>
<proteinExistence type="inferred from homology"/>
<dbReference type="Pfam" id="PF08501">
    <property type="entry name" value="Shikimate_dh_N"/>
    <property type="match status" value="1"/>
</dbReference>
<dbReference type="GO" id="GO:0005829">
    <property type="term" value="C:cytosol"/>
    <property type="evidence" value="ECO:0007669"/>
    <property type="project" value="TreeGrafter"/>
</dbReference>
<dbReference type="GO" id="GO:0009073">
    <property type="term" value="P:aromatic amino acid family biosynthetic process"/>
    <property type="evidence" value="ECO:0007669"/>
    <property type="project" value="UniProtKB-KW"/>
</dbReference>
<evidence type="ECO:0000256" key="4">
    <source>
        <dbReference type="ARBA" id="ARBA00022857"/>
    </source>
</evidence>
<dbReference type="RefSeq" id="WP_238462548.1">
    <property type="nucleotide sequence ID" value="NZ_JAKLJA010000003.1"/>
</dbReference>
<dbReference type="SUPFAM" id="SSF53223">
    <property type="entry name" value="Aminoacid dehydrogenase-like, N-terminal domain"/>
    <property type="match status" value="1"/>
</dbReference>
<evidence type="ECO:0000256" key="1">
    <source>
        <dbReference type="ARBA" id="ARBA00004871"/>
    </source>
</evidence>
<dbReference type="GO" id="GO:0019632">
    <property type="term" value="P:shikimate metabolic process"/>
    <property type="evidence" value="ECO:0007669"/>
    <property type="project" value="TreeGrafter"/>
</dbReference>
<dbReference type="EC" id="1.1.1.25" evidence="2 8"/>
<accession>A0A9X1UDM5</accession>
<keyword evidence="5 8" id="KW-0560">Oxidoreductase</keyword>
<dbReference type="HAMAP" id="MF_00222">
    <property type="entry name" value="Shikimate_DH_AroE"/>
    <property type="match status" value="1"/>
</dbReference>
<evidence type="ECO:0000313" key="12">
    <source>
        <dbReference type="EMBL" id="MCG5072789.1"/>
    </source>
</evidence>
<comment type="catalytic activity">
    <reaction evidence="7 8">
        <text>shikimate + NADP(+) = 3-dehydroshikimate + NADPH + H(+)</text>
        <dbReference type="Rhea" id="RHEA:17737"/>
        <dbReference type="ChEBI" id="CHEBI:15378"/>
        <dbReference type="ChEBI" id="CHEBI:16630"/>
        <dbReference type="ChEBI" id="CHEBI:36208"/>
        <dbReference type="ChEBI" id="CHEBI:57783"/>
        <dbReference type="ChEBI" id="CHEBI:58349"/>
        <dbReference type="EC" id="1.1.1.25"/>
    </reaction>
</comment>
<evidence type="ECO:0000259" key="10">
    <source>
        <dbReference type="Pfam" id="PF08501"/>
    </source>
</evidence>
<comment type="pathway">
    <text evidence="1 8">Metabolic intermediate biosynthesis; chorismate biosynthesis; chorismate from D-erythrose 4-phosphate and phosphoenolpyruvate: step 4/7.</text>
</comment>
<dbReference type="GO" id="GO:0004764">
    <property type="term" value="F:shikimate 3-dehydrogenase (NADP+) activity"/>
    <property type="evidence" value="ECO:0007669"/>
    <property type="project" value="UniProtKB-UniRule"/>
</dbReference>
<dbReference type="InterPro" id="IPR013708">
    <property type="entry name" value="Shikimate_DH-bd_N"/>
</dbReference>
<feature type="binding site" evidence="8">
    <location>
        <begin position="157"/>
        <end position="162"/>
    </location>
    <ligand>
        <name>NADP(+)</name>
        <dbReference type="ChEBI" id="CHEBI:58349"/>
    </ligand>
</feature>
<comment type="caution">
    <text evidence="8">Lacks conserved residue(s) required for the propagation of feature annotation.</text>
</comment>
<dbReference type="Pfam" id="PF01488">
    <property type="entry name" value="Shikimate_DH"/>
    <property type="match status" value="1"/>
</dbReference>
<evidence type="ECO:0000259" key="11">
    <source>
        <dbReference type="Pfam" id="PF18317"/>
    </source>
</evidence>
<keyword evidence="13" id="KW-1185">Reference proteome</keyword>
<evidence type="ECO:0000256" key="6">
    <source>
        <dbReference type="ARBA" id="ARBA00023141"/>
    </source>
</evidence>
<evidence type="ECO:0000313" key="13">
    <source>
        <dbReference type="Proteomes" id="UP001139308"/>
    </source>
</evidence>
<dbReference type="AlphaFoldDB" id="A0A9X1UDM5"/>
<dbReference type="PANTHER" id="PTHR21089">
    <property type="entry name" value="SHIKIMATE DEHYDROGENASE"/>
    <property type="match status" value="1"/>
</dbReference>